<keyword evidence="3" id="KW-0804">Transcription</keyword>
<dbReference type="Pfam" id="PF12833">
    <property type="entry name" value="HTH_18"/>
    <property type="match status" value="1"/>
</dbReference>
<dbReference type="InterPro" id="IPR018060">
    <property type="entry name" value="HTH_AraC"/>
</dbReference>
<dbReference type="InterPro" id="IPR020449">
    <property type="entry name" value="Tscrpt_reg_AraC-type_HTH"/>
</dbReference>
<keyword evidence="6" id="KW-1185">Reference proteome</keyword>
<evidence type="ECO:0000313" key="6">
    <source>
        <dbReference type="Proteomes" id="UP000268313"/>
    </source>
</evidence>
<evidence type="ECO:0000256" key="1">
    <source>
        <dbReference type="ARBA" id="ARBA00023015"/>
    </source>
</evidence>
<proteinExistence type="predicted"/>
<gene>
    <name evidence="5" type="ORF">D7X32_22500</name>
</gene>
<dbReference type="GO" id="GO:0043565">
    <property type="term" value="F:sequence-specific DNA binding"/>
    <property type="evidence" value="ECO:0007669"/>
    <property type="project" value="InterPro"/>
</dbReference>
<dbReference type="GO" id="GO:0003700">
    <property type="term" value="F:DNA-binding transcription factor activity"/>
    <property type="evidence" value="ECO:0007669"/>
    <property type="project" value="InterPro"/>
</dbReference>
<dbReference type="PRINTS" id="PR00032">
    <property type="entry name" value="HTHARAC"/>
</dbReference>
<dbReference type="AlphaFoldDB" id="A0A3A8KFZ8"/>
<feature type="domain" description="HTH araC/xylS-type" evidence="4">
    <location>
        <begin position="196"/>
        <end position="295"/>
    </location>
</feature>
<dbReference type="SUPFAM" id="SSF46689">
    <property type="entry name" value="Homeodomain-like"/>
    <property type="match status" value="2"/>
</dbReference>
<dbReference type="InterPro" id="IPR009057">
    <property type="entry name" value="Homeodomain-like_sf"/>
</dbReference>
<evidence type="ECO:0000256" key="2">
    <source>
        <dbReference type="ARBA" id="ARBA00023125"/>
    </source>
</evidence>
<organism evidence="5 6">
    <name type="scientific">Corallococcus carmarthensis</name>
    <dbReference type="NCBI Taxonomy" id="2316728"/>
    <lineage>
        <taxon>Bacteria</taxon>
        <taxon>Pseudomonadati</taxon>
        <taxon>Myxococcota</taxon>
        <taxon>Myxococcia</taxon>
        <taxon>Myxococcales</taxon>
        <taxon>Cystobacterineae</taxon>
        <taxon>Myxococcaceae</taxon>
        <taxon>Corallococcus</taxon>
    </lineage>
</organism>
<dbReference type="PROSITE" id="PS00041">
    <property type="entry name" value="HTH_ARAC_FAMILY_1"/>
    <property type="match status" value="1"/>
</dbReference>
<dbReference type="InterPro" id="IPR018062">
    <property type="entry name" value="HTH_AraC-typ_CS"/>
</dbReference>
<evidence type="ECO:0000313" key="5">
    <source>
        <dbReference type="EMBL" id="RKH00774.1"/>
    </source>
</evidence>
<dbReference type="PANTHER" id="PTHR46796">
    <property type="entry name" value="HTH-TYPE TRANSCRIPTIONAL ACTIVATOR RHAS-RELATED"/>
    <property type="match status" value="1"/>
</dbReference>
<sequence length="297" mass="32260">MPGHIAPGSAPVLAQRVVHSANRDGPRGATLHGMSEAAHRPVHSLRRAFAGSRIGRGPKHDNQSFELTWVQQGHIQFDLGHSTVDAAAGTCVVLTDEGQNTPVARAAVLHQLWLPGAWLEEAAGALGPRAGAPRVAAVHPADSRLTAHIRLVMEEIGHGLPASDPGMGALMDSLLFALVRGSAPEVPHRQRDVRIQRALERISVEYADALRVEDLAEAAGMCRYSFLRAFRASVGESPYQYLQAYRLERAAERLRLRQDASVLESALACGFGDPGRFARAFRARFGCAPREYRARHD</sequence>
<dbReference type="SMART" id="SM00342">
    <property type="entry name" value="HTH_ARAC"/>
    <property type="match status" value="1"/>
</dbReference>
<dbReference type="PROSITE" id="PS01124">
    <property type="entry name" value="HTH_ARAC_FAMILY_2"/>
    <property type="match status" value="1"/>
</dbReference>
<comment type="caution">
    <text evidence="5">The sequence shown here is derived from an EMBL/GenBank/DDBJ whole genome shotgun (WGS) entry which is preliminary data.</text>
</comment>
<dbReference type="InterPro" id="IPR050204">
    <property type="entry name" value="AraC_XylS_family_regulators"/>
</dbReference>
<keyword evidence="2" id="KW-0238">DNA-binding</keyword>
<name>A0A3A8KFZ8_9BACT</name>
<dbReference type="EMBL" id="RAWE01000086">
    <property type="protein sequence ID" value="RKH00774.1"/>
    <property type="molecule type" value="Genomic_DNA"/>
</dbReference>
<evidence type="ECO:0000259" key="4">
    <source>
        <dbReference type="PROSITE" id="PS01124"/>
    </source>
</evidence>
<evidence type="ECO:0000256" key="3">
    <source>
        <dbReference type="ARBA" id="ARBA00023163"/>
    </source>
</evidence>
<keyword evidence="1" id="KW-0805">Transcription regulation</keyword>
<accession>A0A3A8KFZ8</accession>
<reference evidence="6" key="1">
    <citation type="submission" date="2018-09" db="EMBL/GenBank/DDBJ databases">
        <authorList>
            <person name="Livingstone P.G."/>
            <person name="Whitworth D.E."/>
        </authorList>
    </citation>
    <scope>NUCLEOTIDE SEQUENCE [LARGE SCALE GENOMIC DNA]</scope>
    <source>
        <strain evidence="6">CA043D</strain>
    </source>
</reference>
<dbReference type="Proteomes" id="UP000268313">
    <property type="component" value="Unassembled WGS sequence"/>
</dbReference>
<protein>
    <submittedName>
        <fullName evidence="5">AraC family transcriptional regulator</fullName>
    </submittedName>
</protein>
<dbReference type="Gene3D" id="1.10.10.60">
    <property type="entry name" value="Homeodomain-like"/>
    <property type="match status" value="2"/>
</dbReference>